<dbReference type="EMBL" id="PGOL01000903">
    <property type="protein sequence ID" value="PKI63112.1"/>
    <property type="molecule type" value="Genomic_DNA"/>
</dbReference>
<name>A0A2I0K3K3_PUNGR</name>
<evidence type="ECO:0000256" key="7">
    <source>
        <dbReference type="ARBA" id="ARBA00023163"/>
    </source>
</evidence>
<protein>
    <submittedName>
        <fullName evidence="10">Uncharacterized protein</fullName>
    </submittedName>
</protein>
<dbReference type="GeneID" id="116187286"/>
<sequence length="353" mass="38996">MTAPVYLSSQPNSNSFPLLELQEDDHVQQQSTHHHQLMKIFFSPSPHNMASTSNSLPCPTHHLQGRSESQLIRDQPQAVVDQHLIPCVRGGSISSSDHHISCEEGQGLSVFPSLDQNSDQEINSHRSDGNGILSIRWMSSKMRIIHKMKKNSPNSTASEWSSGGNLMKRSEDCEYDHEVVRYAGGSNISTNNGAVRVCSDCNTTTTPLWRSGPRGPKSLCNACGIRQRKARRAMEAAAATMGMATAASTDTSSSRTNNHSKLHKKLMDKIPRPNKKHHNHAHQFKRHNTKTNSSPALPHHSAGKKKQYLFDSFAIGLMSETSSSPGFRRVFPEDEAEAAALLLMELSRGLHHA</sequence>
<evidence type="ECO:0000256" key="8">
    <source>
        <dbReference type="ARBA" id="ARBA00023242"/>
    </source>
</evidence>
<dbReference type="InterPro" id="IPR013088">
    <property type="entry name" value="Znf_NHR/GATA"/>
</dbReference>
<comment type="similarity">
    <text evidence="9">Belongs to the type IV zinc-finger family. Class B subfamily.</text>
</comment>
<dbReference type="SMART" id="SM00401">
    <property type="entry name" value="ZnF_GATA"/>
    <property type="match status" value="1"/>
</dbReference>
<evidence type="ECO:0000256" key="3">
    <source>
        <dbReference type="ARBA" id="ARBA00022771"/>
    </source>
</evidence>
<dbReference type="GO" id="GO:0000976">
    <property type="term" value="F:transcription cis-regulatory region binding"/>
    <property type="evidence" value="ECO:0007669"/>
    <property type="project" value="UniProtKB-ARBA"/>
</dbReference>
<dbReference type="PROSITE" id="PS00344">
    <property type="entry name" value="GATA_ZN_FINGER_1"/>
    <property type="match status" value="1"/>
</dbReference>
<comment type="caution">
    <text evidence="10">The sequence shown here is derived from an EMBL/GenBank/DDBJ whole genome shotgun (WGS) entry which is preliminary data.</text>
</comment>
<dbReference type="PROSITE" id="PS50114">
    <property type="entry name" value="GATA_ZN_FINGER_2"/>
    <property type="match status" value="1"/>
</dbReference>
<dbReference type="FunFam" id="3.30.50.10:FF:000055">
    <property type="entry name" value="GATA transcription factor 21"/>
    <property type="match status" value="1"/>
</dbReference>
<dbReference type="PANTHER" id="PTHR47255">
    <property type="entry name" value="GATA TRANSCRIPTION FACTOR 22-RELATED"/>
    <property type="match status" value="1"/>
</dbReference>
<keyword evidence="7" id="KW-0804">Transcription</keyword>
<dbReference type="GO" id="GO:0008270">
    <property type="term" value="F:zinc ion binding"/>
    <property type="evidence" value="ECO:0007669"/>
    <property type="project" value="UniProtKB-KW"/>
</dbReference>
<evidence type="ECO:0000256" key="6">
    <source>
        <dbReference type="ARBA" id="ARBA00023125"/>
    </source>
</evidence>
<keyword evidence="4" id="KW-0862">Zinc</keyword>
<proteinExistence type="inferred from homology"/>
<dbReference type="Proteomes" id="UP000233551">
    <property type="component" value="Unassembled WGS sequence"/>
</dbReference>
<dbReference type="PANTHER" id="PTHR47255:SF4">
    <property type="entry name" value="GATA ZINC FINGER DOMAIN-CONTAINING PROTEIN 12"/>
    <property type="match status" value="1"/>
</dbReference>
<dbReference type="GO" id="GO:0005634">
    <property type="term" value="C:nucleus"/>
    <property type="evidence" value="ECO:0007669"/>
    <property type="project" value="UniProtKB-SubCell"/>
</dbReference>
<evidence type="ECO:0000256" key="2">
    <source>
        <dbReference type="ARBA" id="ARBA00022723"/>
    </source>
</evidence>
<evidence type="ECO:0000313" key="10">
    <source>
        <dbReference type="EMBL" id="PKI63112.1"/>
    </source>
</evidence>
<keyword evidence="11" id="KW-1185">Reference proteome</keyword>
<keyword evidence="2" id="KW-0479">Metal-binding</keyword>
<evidence type="ECO:0000256" key="4">
    <source>
        <dbReference type="ARBA" id="ARBA00022833"/>
    </source>
</evidence>
<dbReference type="STRING" id="22663.A0A2I0K3K3"/>
<evidence type="ECO:0000256" key="9">
    <source>
        <dbReference type="ARBA" id="ARBA00024019"/>
    </source>
</evidence>
<dbReference type="Pfam" id="PF00320">
    <property type="entry name" value="GATA"/>
    <property type="match status" value="1"/>
</dbReference>
<keyword evidence="8" id="KW-0539">Nucleus</keyword>
<gene>
    <name evidence="10" type="ORF">CRG98_016488</name>
</gene>
<keyword evidence="3" id="KW-0863">Zinc-finger</keyword>
<dbReference type="GO" id="GO:0006355">
    <property type="term" value="P:regulation of DNA-templated transcription"/>
    <property type="evidence" value="ECO:0007669"/>
    <property type="project" value="InterPro"/>
</dbReference>
<evidence type="ECO:0000256" key="1">
    <source>
        <dbReference type="ARBA" id="ARBA00004123"/>
    </source>
</evidence>
<comment type="subcellular location">
    <subcellularLocation>
        <location evidence="1">Nucleus</location>
    </subcellularLocation>
</comment>
<accession>A0A2I0K3K3</accession>
<dbReference type="SUPFAM" id="SSF57716">
    <property type="entry name" value="Glucocorticoid receptor-like (DNA-binding domain)"/>
    <property type="match status" value="1"/>
</dbReference>
<keyword evidence="5" id="KW-0805">Transcription regulation</keyword>
<reference evidence="10 11" key="1">
    <citation type="submission" date="2017-11" db="EMBL/GenBank/DDBJ databases">
        <title>De-novo sequencing of pomegranate (Punica granatum L.) genome.</title>
        <authorList>
            <person name="Akparov Z."/>
            <person name="Amiraslanov A."/>
            <person name="Hajiyeva S."/>
            <person name="Abbasov M."/>
            <person name="Kaur K."/>
            <person name="Hamwieh A."/>
            <person name="Solovyev V."/>
            <person name="Salamov A."/>
            <person name="Braich B."/>
            <person name="Kosarev P."/>
            <person name="Mahmoud A."/>
            <person name="Hajiyev E."/>
            <person name="Babayeva S."/>
            <person name="Izzatullayeva V."/>
            <person name="Mammadov A."/>
            <person name="Mammadov A."/>
            <person name="Sharifova S."/>
            <person name="Ojaghi J."/>
            <person name="Eynullazada K."/>
            <person name="Bayramov B."/>
            <person name="Abdulazimova A."/>
            <person name="Shahmuradov I."/>
        </authorList>
    </citation>
    <scope>NUCLEOTIDE SEQUENCE [LARGE SCALE GENOMIC DNA]</scope>
    <source>
        <strain evidence="11">cv. AG2017</strain>
        <tissue evidence="10">Leaf</tissue>
    </source>
</reference>
<keyword evidence="6" id="KW-0238">DNA-binding</keyword>
<evidence type="ECO:0000256" key="5">
    <source>
        <dbReference type="ARBA" id="ARBA00023015"/>
    </source>
</evidence>
<evidence type="ECO:0000313" key="11">
    <source>
        <dbReference type="Proteomes" id="UP000233551"/>
    </source>
</evidence>
<dbReference type="OrthoDB" id="2162994at2759"/>
<organism evidence="10 11">
    <name type="scientific">Punica granatum</name>
    <name type="common">Pomegranate</name>
    <dbReference type="NCBI Taxonomy" id="22663"/>
    <lineage>
        <taxon>Eukaryota</taxon>
        <taxon>Viridiplantae</taxon>
        <taxon>Streptophyta</taxon>
        <taxon>Embryophyta</taxon>
        <taxon>Tracheophyta</taxon>
        <taxon>Spermatophyta</taxon>
        <taxon>Magnoliopsida</taxon>
        <taxon>eudicotyledons</taxon>
        <taxon>Gunneridae</taxon>
        <taxon>Pentapetalae</taxon>
        <taxon>rosids</taxon>
        <taxon>malvids</taxon>
        <taxon>Myrtales</taxon>
        <taxon>Lythraceae</taxon>
        <taxon>Punica</taxon>
    </lineage>
</organism>
<dbReference type="Gene3D" id="3.30.50.10">
    <property type="entry name" value="Erythroid Transcription Factor GATA-1, subunit A"/>
    <property type="match status" value="1"/>
</dbReference>
<dbReference type="InterPro" id="IPR052138">
    <property type="entry name" value="GATA_ZnFinger_Domain"/>
</dbReference>
<dbReference type="InterPro" id="IPR000679">
    <property type="entry name" value="Znf_GATA"/>
</dbReference>
<dbReference type="CDD" id="cd00202">
    <property type="entry name" value="ZnF_GATA"/>
    <property type="match status" value="1"/>
</dbReference>
<dbReference type="AlphaFoldDB" id="A0A2I0K3K3"/>